<gene>
    <name evidence="2" type="ORF">OH136_01250</name>
</gene>
<accession>A0AAE3LSA3</accession>
<protein>
    <submittedName>
        <fullName evidence="2">Methyltransferase domain-containing protein</fullName>
    </submittedName>
</protein>
<reference evidence="2" key="1">
    <citation type="submission" date="2022-10" db="EMBL/GenBank/DDBJ databases">
        <authorList>
            <person name="Yue Y."/>
        </authorList>
    </citation>
    <scope>NUCLEOTIDE SEQUENCE</scope>
    <source>
        <strain evidence="2">Z654</strain>
    </source>
</reference>
<dbReference type="SUPFAM" id="SSF53335">
    <property type="entry name" value="S-adenosyl-L-methionine-dependent methyltransferases"/>
    <property type="match status" value="1"/>
</dbReference>
<dbReference type="AlphaFoldDB" id="A0AAE3LSA3"/>
<dbReference type="Gene3D" id="3.40.50.150">
    <property type="entry name" value="Vaccinia Virus protein VP39"/>
    <property type="match status" value="1"/>
</dbReference>
<keyword evidence="3" id="KW-1185">Reference proteome</keyword>
<evidence type="ECO:0000313" key="2">
    <source>
        <dbReference type="EMBL" id="MCV6823166.1"/>
    </source>
</evidence>
<dbReference type="CDD" id="cd02440">
    <property type="entry name" value="AdoMet_MTases"/>
    <property type="match status" value="1"/>
</dbReference>
<dbReference type="RefSeq" id="WP_263951996.1">
    <property type="nucleotide sequence ID" value="NZ_JAOYFC010000001.1"/>
</dbReference>
<dbReference type="InterPro" id="IPR013216">
    <property type="entry name" value="Methyltransf_11"/>
</dbReference>
<dbReference type="Pfam" id="PF08241">
    <property type="entry name" value="Methyltransf_11"/>
    <property type="match status" value="1"/>
</dbReference>
<dbReference type="EMBL" id="JAOYFC010000001">
    <property type="protein sequence ID" value="MCV6823166.1"/>
    <property type="molecule type" value="Genomic_DNA"/>
</dbReference>
<dbReference type="InterPro" id="IPR050508">
    <property type="entry name" value="Methyltransf_Superfamily"/>
</dbReference>
<evidence type="ECO:0000313" key="3">
    <source>
        <dbReference type="Proteomes" id="UP001208041"/>
    </source>
</evidence>
<dbReference type="GO" id="GO:0008757">
    <property type="term" value="F:S-adenosylmethionine-dependent methyltransferase activity"/>
    <property type="evidence" value="ECO:0007669"/>
    <property type="project" value="InterPro"/>
</dbReference>
<feature type="domain" description="Methyltransferase type 11" evidence="1">
    <location>
        <begin position="53"/>
        <end position="148"/>
    </location>
</feature>
<keyword evidence="2" id="KW-0489">Methyltransferase</keyword>
<evidence type="ECO:0000259" key="1">
    <source>
        <dbReference type="Pfam" id="PF08241"/>
    </source>
</evidence>
<organism evidence="2 3">
    <name type="scientific">Halocynthiibacter halioticoli</name>
    <dbReference type="NCBI Taxonomy" id="2986804"/>
    <lineage>
        <taxon>Bacteria</taxon>
        <taxon>Pseudomonadati</taxon>
        <taxon>Pseudomonadota</taxon>
        <taxon>Alphaproteobacteria</taxon>
        <taxon>Rhodobacterales</taxon>
        <taxon>Paracoccaceae</taxon>
        <taxon>Halocynthiibacter</taxon>
    </lineage>
</organism>
<dbReference type="PANTHER" id="PTHR42912">
    <property type="entry name" value="METHYLTRANSFERASE"/>
    <property type="match status" value="1"/>
</dbReference>
<sequence length="265" mass="28512">MADPFQDVDAAGAEFIRLFADSMDQRQSDPKMEKIVADYLARLTFEPSGLTIEVGAGAGAVTRRIAAFAHPTKVVGYEPSQGFVKEAQQRVTGLENLSFEAADGAALPLEDESVDNVVMHTVLSHVVAPSALINEGFRVLKPGGKLVICDVDFSKAALGSFPNDPLDICAKAFVSEFVTDAHIVAKLGPLTSAAGFSVEHFDITSRVITSKEQMLPWVTEATRLMAERGEIGKDLAEALVGEHDRRLRAGQLYGYQAIATYIASK</sequence>
<keyword evidence="2" id="KW-0808">Transferase</keyword>
<dbReference type="InterPro" id="IPR029063">
    <property type="entry name" value="SAM-dependent_MTases_sf"/>
</dbReference>
<name>A0AAE3LSA3_9RHOB</name>
<comment type="caution">
    <text evidence="2">The sequence shown here is derived from an EMBL/GenBank/DDBJ whole genome shotgun (WGS) entry which is preliminary data.</text>
</comment>
<proteinExistence type="predicted"/>
<dbReference type="Proteomes" id="UP001208041">
    <property type="component" value="Unassembled WGS sequence"/>
</dbReference>
<dbReference type="GO" id="GO:0032259">
    <property type="term" value="P:methylation"/>
    <property type="evidence" value="ECO:0007669"/>
    <property type="project" value="UniProtKB-KW"/>
</dbReference>